<feature type="compositionally biased region" description="Polar residues" evidence="1">
    <location>
        <begin position="44"/>
        <end position="54"/>
    </location>
</feature>
<sequence>MSDGAGDDVLAAAGAGRPQAQSVDTLAVEIIKDPAKREGARTWEGTSPAQTATAPDQRPGWGTWVTRVLGA</sequence>
<feature type="compositionally biased region" description="Low complexity" evidence="1">
    <location>
        <begin position="1"/>
        <end position="16"/>
    </location>
</feature>
<dbReference type="EMBL" id="BAAAVA010000101">
    <property type="protein sequence ID" value="GAA2948559.1"/>
    <property type="molecule type" value="Genomic_DNA"/>
</dbReference>
<comment type="caution">
    <text evidence="2">The sequence shown here is derived from an EMBL/GenBank/DDBJ whole genome shotgun (WGS) entry which is preliminary data.</text>
</comment>
<evidence type="ECO:0000313" key="3">
    <source>
        <dbReference type="Proteomes" id="UP001501423"/>
    </source>
</evidence>
<reference evidence="3" key="1">
    <citation type="journal article" date="2019" name="Int. J. Syst. Evol. Microbiol.">
        <title>The Global Catalogue of Microorganisms (GCM) 10K type strain sequencing project: providing services to taxonomists for standard genome sequencing and annotation.</title>
        <authorList>
            <consortium name="The Broad Institute Genomics Platform"/>
            <consortium name="The Broad Institute Genome Sequencing Center for Infectious Disease"/>
            <person name="Wu L."/>
            <person name="Ma J."/>
        </authorList>
    </citation>
    <scope>NUCLEOTIDE SEQUENCE [LARGE SCALE GENOMIC DNA]</scope>
    <source>
        <strain evidence="3">JCM 9650</strain>
    </source>
</reference>
<protein>
    <submittedName>
        <fullName evidence="2">Uncharacterized protein</fullName>
    </submittedName>
</protein>
<feature type="region of interest" description="Disordered" evidence="1">
    <location>
        <begin position="1"/>
        <end position="21"/>
    </location>
</feature>
<evidence type="ECO:0000256" key="1">
    <source>
        <dbReference type="SAM" id="MobiDB-lite"/>
    </source>
</evidence>
<gene>
    <name evidence="2" type="ORF">GCM10010478_56960</name>
</gene>
<feature type="region of interest" description="Disordered" evidence="1">
    <location>
        <begin position="36"/>
        <end position="62"/>
    </location>
</feature>
<accession>A0ABP6JXM3</accession>
<organism evidence="2 3">
    <name type="scientific">Streptomyces erythrogriseus</name>
    <dbReference type="NCBI Taxonomy" id="284027"/>
    <lineage>
        <taxon>Bacteria</taxon>
        <taxon>Bacillati</taxon>
        <taxon>Actinomycetota</taxon>
        <taxon>Actinomycetes</taxon>
        <taxon>Kitasatosporales</taxon>
        <taxon>Streptomycetaceae</taxon>
        <taxon>Streptomyces</taxon>
        <taxon>Streptomyces griseoincarnatus group</taxon>
    </lineage>
</organism>
<evidence type="ECO:0000313" key="2">
    <source>
        <dbReference type="EMBL" id="GAA2948559.1"/>
    </source>
</evidence>
<keyword evidence="3" id="KW-1185">Reference proteome</keyword>
<proteinExistence type="predicted"/>
<name>A0ABP6JXM3_9ACTN</name>
<dbReference type="Proteomes" id="UP001501423">
    <property type="component" value="Unassembled WGS sequence"/>
</dbReference>